<gene>
    <name evidence="1" type="ORF">BC938DRAFT_479245</name>
</gene>
<name>A0A433QLA3_9FUNG</name>
<proteinExistence type="predicted"/>
<comment type="caution">
    <text evidence="1">The sequence shown here is derived from an EMBL/GenBank/DDBJ whole genome shotgun (WGS) entry which is preliminary data.</text>
</comment>
<accession>A0A433QLA3</accession>
<sequence>MMGNQCLRSITYNVSRNIELKQPAAHDLCFCSCLVCRPTLLVPMRYYQSSNHNPFPYCPTPSRRCTLPSGTSNTAFHDPLVIRFFLTPDCLQISTRD</sequence>
<evidence type="ECO:0000313" key="1">
    <source>
        <dbReference type="EMBL" id="RUS30560.1"/>
    </source>
</evidence>
<protein>
    <submittedName>
        <fullName evidence="1">Uncharacterized protein</fullName>
    </submittedName>
</protein>
<dbReference type="AlphaFoldDB" id="A0A433QLA3"/>
<keyword evidence="2" id="KW-1185">Reference proteome</keyword>
<evidence type="ECO:0000313" key="2">
    <source>
        <dbReference type="Proteomes" id="UP000274822"/>
    </source>
</evidence>
<dbReference type="Proteomes" id="UP000274822">
    <property type="component" value="Unassembled WGS sequence"/>
</dbReference>
<dbReference type="EMBL" id="RBNJ01003748">
    <property type="protein sequence ID" value="RUS30560.1"/>
    <property type="molecule type" value="Genomic_DNA"/>
</dbReference>
<organism evidence="1 2">
    <name type="scientific">Jimgerdemannia flammicorona</name>
    <dbReference type="NCBI Taxonomy" id="994334"/>
    <lineage>
        <taxon>Eukaryota</taxon>
        <taxon>Fungi</taxon>
        <taxon>Fungi incertae sedis</taxon>
        <taxon>Mucoromycota</taxon>
        <taxon>Mucoromycotina</taxon>
        <taxon>Endogonomycetes</taxon>
        <taxon>Endogonales</taxon>
        <taxon>Endogonaceae</taxon>
        <taxon>Jimgerdemannia</taxon>
    </lineage>
</organism>
<reference evidence="1 2" key="1">
    <citation type="journal article" date="2018" name="New Phytol.">
        <title>Phylogenomics of Endogonaceae and evolution of mycorrhizas within Mucoromycota.</title>
        <authorList>
            <person name="Chang Y."/>
            <person name="Desiro A."/>
            <person name="Na H."/>
            <person name="Sandor L."/>
            <person name="Lipzen A."/>
            <person name="Clum A."/>
            <person name="Barry K."/>
            <person name="Grigoriev I.V."/>
            <person name="Martin F.M."/>
            <person name="Stajich J.E."/>
            <person name="Smith M.E."/>
            <person name="Bonito G."/>
            <person name="Spatafora J.W."/>
        </authorList>
    </citation>
    <scope>NUCLEOTIDE SEQUENCE [LARGE SCALE GENOMIC DNA]</scope>
    <source>
        <strain evidence="1 2">AD002</strain>
    </source>
</reference>